<keyword evidence="2" id="KW-1185">Reference proteome</keyword>
<organism evidence="1 2">
    <name type="scientific">Flavobacterium phage 2A</name>
    <dbReference type="NCBI Taxonomy" id="1792273"/>
    <lineage>
        <taxon>Viruses</taxon>
        <taxon>Duplodnaviria</taxon>
        <taxon>Heunggongvirae</taxon>
        <taxon>Uroviricota</taxon>
        <taxon>Caudoviricetes</taxon>
        <taxon>Duneviridae</taxon>
        <taxon>Unahavirus</taxon>
        <taxon>Unahavirus uv2A</taxon>
    </lineage>
</organism>
<reference evidence="1 2" key="1">
    <citation type="submission" date="2016-01" db="EMBL/GenBank/DDBJ databases">
        <title>Molecular aspects and genomic diversity of bacteriophages-specific to fish pathogen Flavobacterium psychrophilum.</title>
        <authorList>
            <person name="Castillo D."/>
            <person name="Middelboe M."/>
        </authorList>
    </citation>
    <scope>NUCLEOTIDE SEQUENCE [LARGE SCALE GENOMIC DNA]</scope>
</reference>
<protein>
    <submittedName>
        <fullName evidence="1">Uncharacterized protein</fullName>
    </submittedName>
</protein>
<dbReference type="KEGG" id="vg:30308789"/>
<dbReference type="GeneID" id="30308789"/>
<name>A0A1B0WM47_9CAUD</name>
<sequence length="67" mass="7993">MKKYTKTKVIRISEIQLKTLQKMKTYNIDVGNFIRDAIAEKIKREYIDLLPKPKKKYCPFSNNTIEI</sequence>
<dbReference type="EMBL" id="KU599887">
    <property type="protein sequence ID" value="ANB40956.1"/>
    <property type="molecule type" value="Genomic_DNA"/>
</dbReference>
<dbReference type="Proteomes" id="UP000202917">
    <property type="component" value="Segment"/>
</dbReference>
<evidence type="ECO:0000313" key="2">
    <source>
        <dbReference type="Proteomes" id="UP000202917"/>
    </source>
</evidence>
<accession>A0A1B0WM47</accession>
<proteinExistence type="predicted"/>
<dbReference type="RefSeq" id="YP_009322917.1">
    <property type="nucleotide sequence ID" value="NC_031926.1"/>
</dbReference>
<dbReference type="OrthoDB" id="37752at10239"/>
<evidence type="ECO:0000313" key="1">
    <source>
        <dbReference type="EMBL" id="ANB40956.1"/>
    </source>
</evidence>